<dbReference type="InterPro" id="IPR011257">
    <property type="entry name" value="DNA_glycosylase"/>
</dbReference>
<protein>
    <submittedName>
        <fullName evidence="1">DNA-3-methyladenine glycosylase I</fullName>
    </submittedName>
</protein>
<dbReference type="OrthoDB" id="9795156at2"/>
<name>A0A1H9BZ07_9RHOB</name>
<evidence type="ECO:0000313" key="2">
    <source>
        <dbReference type="Proteomes" id="UP000198634"/>
    </source>
</evidence>
<dbReference type="EMBL" id="FOEP01000003">
    <property type="protein sequence ID" value="SEP94094.1"/>
    <property type="molecule type" value="Genomic_DNA"/>
</dbReference>
<organism evidence="1 2">
    <name type="scientific">Thalassovita taeanensis</name>
    <dbReference type="NCBI Taxonomy" id="657014"/>
    <lineage>
        <taxon>Bacteria</taxon>
        <taxon>Pseudomonadati</taxon>
        <taxon>Pseudomonadota</taxon>
        <taxon>Alphaproteobacteria</taxon>
        <taxon>Rhodobacterales</taxon>
        <taxon>Roseobacteraceae</taxon>
        <taxon>Thalassovita</taxon>
    </lineage>
</organism>
<dbReference type="SUPFAM" id="SSF48150">
    <property type="entry name" value="DNA-glycosylase"/>
    <property type="match status" value="1"/>
</dbReference>
<keyword evidence="2" id="KW-1185">Reference proteome</keyword>
<dbReference type="Pfam" id="PF03352">
    <property type="entry name" value="Adenine_glyco"/>
    <property type="match status" value="1"/>
</dbReference>
<evidence type="ECO:0000313" key="1">
    <source>
        <dbReference type="EMBL" id="SEP94094.1"/>
    </source>
</evidence>
<sequence length="219" mass="24212">MRDYDEIYAIANDRKSRTVEGLLSKPLSPDTLAATSDHRWLATMAKCIFQAGFNWKVVEAKWNGFEAAFEGFEPARVGFYCDEDLDRLLSDERIVRNGAKVVAVIDNTRFILEIARDHSSAGAFFAAWPNNDFIGLLRLMSKRGARLGGTTGQRMLRAMGRDGFILSTDVATRLIAEGIVAKQPSSQSDMKAVQAAFNTRTEQSGCSLTEISQTLAYSV</sequence>
<dbReference type="Proteomes" id="UP000198634">
    <property type="component" value="Unassembled WGS sequence"/>
</dbReference>
<dbReference type="AlphaFoldDB" id="A0A1H9BZ07"/>
<proteinExistence type="predicted"/>
<gene>
    <name evidence="1" type="ORF">SAMN04488092_10357</name>
</gene>
<dbReference type="InterPro" id="IPR005019">
    <property type="entry name" value="Adenine_glyco"/>
</dbReference>
<dbReference type="PANTHER" id="PTHR30037:SF3">
    <property type="entry name" value="BLR0857 PROTEIN"/>
    <property type="match status" value="1"/>
</dbReference>
<dbReference type="InterPro" id="IPR052891">
    <property type="entry name" value="DNA-3mA_glycosylase"/>
</dbReference>
<reference evidence="1 2" key="1">
    <citation type="submission" date="2016-10" db="EMBL/GenBank/DDBJ databases">
        <authorList>
            <person name="de Groot N.N."/>
        </authorList>
    </citation>
    <scope>NUCLEOTIDE SEQUENCE [LARGE SCALE GENOMIC DNA]</scope>
    <source>
        <strain evidence="1 2">DSM 22007</strain>
    </source>
</reference>
<dbReference type="RefSeq" id="WP_090268788.1">
    <property type="nucleotide sequence ID" value="NZ_FOEP01000003.1"/>
</dbReference>
<accession>A0A1H9BZ07</accession>
<dbReference type="Gene3D" id="1.10.340.30">
    <property type="entry name" value="Hypothetical protein, domain 2"/>
    <property type="match status" value="1"/>
</dbReference>
<dbReference type="PANTHER" id="PTHR30037">
    <property type="entry name" value="DNA-3-METHYLADENINE GLYCOSYLASE 1"/>
    <property type="match status" value="1"/>
</dbReference>
<dbReference type="GO" id="GO:0006284">
    <property type="term" value="P:base-excision repair"/>
    <property type="evidence" value="ECO:0007669"/>
    <property type="project" value="InterPro"/>
</dbReference>
<dbReference type="STRING" id="657014.SAMN04488092_10357"/>
<dbReference type="GO" id="GO:0008725">
    <property type="term" value="F:DNA-3-methyladenine glycosylase activity"/>
    <property type="evidence" value="ECO:0007669"/>
    <property type="project" value="InterPro"/>
</dbReference>